<reference evidence="1 2" key="1">
    <citation type="submission" date="2019-01" db="EMBL/GenBank/DDBJ databases">
        <title>Sinorhodobacter populi sp. nov. isolated from the symptomatic bark tissue of Populus euramericana canker.</title>
        <authorList>
            <person name="Xu G."/>
        </authorList>
    </citation>
    <scope>NUCLEOTIDE SEQUENCE [LARGE SCALE GENOMIC DNA]</scope>
    <source>
        <strain evidence="1 2">D19-10-3-21</strain>
    </source>
</reference>
<sequence length="258" mass="26992">MQTLILTAPGVITSPLPDHPRLPDLASDLYLDIDPAMISGVADGAAIPSIIATGSAPIADRTIAQLVPSVTSRPLYSAAGGPGGVPCLTFEGSHGVSNDYNDASENWTAGATYACLFRVRDYLQANDRIYASVSPLNAEYVNITPVSAPQGLSFTAFDGASVIRTKPTASTGWQIGVFALPDVSMAEGHIVLDDASETLALPRGSYGGLSLGTVKTIGSGAVGTTLIGDIARFRIYKRQMTLDECRALVAVWRDSYGL</sequence>
<gene>
    <name evidence="1" type="ORF">D2T31_12165</name>
</gene>
<proteinExistence type="predicted"/>
<name>A0A443K805_9RHOB</name>
<dbReference type="RefSeq" id="WP_128237578.1">
    <property type="nucleotide sequence ID" value="NZ_SAUX01000013.1"/>
</dbReference>
<evidence type="ECO:0000313" key="2">
    <source>
        <dbReference type="Proteomes" id="UP000285295"/>
    </source>
</evidence>
<protein>
    <recommendedName>
        <fullName evidence="3">LamG domain-containing protein</fullName>
    </recommendedName>
</protein>
<dbReference type="OrthoDB" id="7888774at2"/>
<organism evidence="1 2">
    <name type="scientific">Paenirhodobacter populi</name>
    <dbReference type="NCBI Taxonomy" id="2306993"/>
    <lineage>
        <taxon>Bacteria</taxon>
        <taxon>Pseudomonadati</taxon>
        <taxon>Pseudomonadota</taxon>
        <taxon>Alphaproteobacteria</taxon>
        <taxon>Rhodobacterales</taxon>
        <taxon>Rhodobacter group</taxon>
        <taxon>Paenirhodobacter</taxon>
    </lineage>
</organism>
<dbReference type="AlphaFoldDB" id="A0A443K805"/>
<evidence type="ECO:0008006" key="3">
    <source>
        <dbReference type="Google" id="ProtNLM"/>
    </source>
</evidence>
<dbReference type="Proteomes" id="UP000285295">
    <property type="component" value="Unassembled WGS sequence"/>
</dbReference>
<evidence type="ECO:0000313" key="1">
    <source>
        <dbReference type="EMBL" id="RWR28860.1"/>
    </source>
</evidence>
<comment type="caution">
    <text evidence="1">The sequence shown here is derived from an EMBL/GenBank/DDBJ whole genome shotgun (WGS) entry which is preliminary data.</text>
</comment>
<dbReference type="EMBL" id="SAUX01000013">
    <property type="protein sequence ID" value="RWR28860.1"/>
    <property type="molecule type" value="Genomic_DNA"/>
</dbReference>
<accession>A0A443K805</accession>
<reference evidence="1 2" key="2">
    <citation type="submission" date="2019-01" db="EMBL/GenBank/DDBJ databases">
        <authorList>
            <person name="Li Y."/>
        </authorList>
    </citation>
    <scope>NUCLEOTIDE SEQUENCE [LARGE SCALE GENOMIC DNA]</scope>
    <source>
        <strain evidence="1 2">D19-10-3-21</strain>
    </source>
</reference>